<dbReference type="SUPFAM" id="SSF54909">
    <property type="entry name" value="Dimeric alpha+beta barrel"/>
    <property type="match status" value="1"/>
</dbReference>
<dbReference type="InterPro" id="IPR008000">
    <property type="entry name" value="Rham/fucose_mutarotase"/>
</dbReference>
<dbReference type="RefSeq" id="WP_163741732.1">
    <property type="nucleotide sequence ID" value="NZ_JAAGOA010000017.1"/>
</dbReference>
<dbReference type="Pfam" id="PF05336">
    <property type="entry name" value="rhaM"/>
    <property type="match status" value="1"/>
</dbReference>
<keyword evidence="2" id="KW-1185">Reference proteome</keyword>
<reference evidence="1 2" key="1">
    <citation type="submission" date="2020-02" db="EMBL/GenBank/DDBJ databases">
        <authorList>
            <person name="Li X.-J."/>
            <person name="Han X.-M."/>
        </authorList>
    </citation>
    <scope>NUCLEOTIDE SEQUENCE [LARGE SCALE GENOMIC DNA]</scope>
    <source>
        <strain evidence="1 2">CCTCC AB 2017055</strain>
    </source>
</reference>
<dbReference type="InterPro" id="IPR011008">
    <property type="entry name" value="Dimeric_a/b-barrel"/>
</dbReference>
<name>A0A6L9SDX7_9ACTN</name>
<sequence>MRVALHSVVRAGAERQYEAEHERIPDDLVAAFARVGIWNWTIWRSGSDLFHIVDCEDFDAAMRELQDDPANVRWQARIGPFVDRFVSDAGDGAPHPIGQVWELTTQRSQS</sequence>
<evidence type="ECO:0000313" key="1">
    <source>
        <dbReference type="EMBL" id="NEE02814.1"/>
    </source>
</evidence>
<dbReference type="GO" id="GO:0016857">
    <property type="term" value="F:racemase and epimerase activity, acting on carbohydrates and derivatives"/>
    <property type="evidence" value="ECO:0007669"/>
    <property type="project" value="InterPro"/>
</dbReference>
<protein>
    <submittedName>
        <fullName evidence="1">L-rhamnose mutarotase</fullName>
    </submittedName>
</protein>
<organism evidence="1 2">
    <name type="scientific">Phytoactinopolyspora halotolerans</name>
    <dbReference type="NCBI Taxonomy" id="1981512"/>
    <lineage>
        <taxon>Bacteria</taxon>
        <taxon>Bacillati</taxon>
        <taxon>Actinomycetota</taxon>
        <taxon>Actinomycetes</taxon>
        <taxon>Jiangellales</taxon>
        <taxon>Jiangellaceae</taxon>
        <taxon>Phytoactinopolyspora</taxon>
    </lineage>
</organism>
<dbReference type="Proteomes" id="UP000475214">
    <property type="component" value="Unassembled WGS sequence"/>
</dbReference>
<evidence type="ECO:0000313" key="2">
    <source>
        <dbReference type="Proteomes" id="UP000475214"/>
    </source>
</evidence>
<comment type="caution">
    <text evidence="1">The sequence shown here is derived from an EMBL/GenBank/DDBJ whole genome shotgun (WGS) entry which is preliminary data.</text>
</comment>
<proteinExistence type="predicted"/>
<dbReference type="Gene3D" id="3.30.70.100">
    <property type="match status" value="1"/>
</dbReference>
<gene>
    <name evidence="1" type="ORF">G1H10_21860</name>
</gene>
<dbReference type="AlphaFoldDB" id="A0A6L9SDX7"/>
<dbReference type="EMBL" id="JAAGOA010000017">
    <property type="protein sequence ID" value="NEE02814.1"/>
    <property type="molecule type" value="Genomic_DNA"/>
</dbReference>
<accession>A0A6L9SDX7</accession>